<evidence type="ECO:0000259" key="1">
    <source>
        <dbReference type="PROSITE" id="PS50112"/>
    </source>
</evidence>
<dbReference type="InterPro" id="IPR035965">
    <property type="entry name" value="PAS-like_dom_sf"/>
</dbReference>
<dbReference type="InterPro" id="IPR013767">
    <property type="entry name" value="PAS_fold"/>
</dbReference>
<dbReference type="PROSITE" id="PS50112">
    <property type="entry name" value="PAS"/>
    <property type="match status" value="1"/>
</dbReference>
<keyword evidence="3" id="KW-1185">Reference proteome</keyword>
<protein>
    <submittedName>
        <fullName evidence="2">PAS domain S-box protein</fullName>
    </submittedName>
</protein>
<feature type="domain" description="PAS" evidence="1">
    <location>
        <begin position="102"/>
        <end position="175"/>
    </location>
</feature>
<evidence type="ECO:0000313" key="2">
    <source>
        <dbReference type="EMBL" id="MCD8741112.1"/>
    </source>
</evidence>
<dbReference type="InterPro" id="IPR000014">
    <property type="entry name" value="PAS"/>
</dbReference>
<proteinExistence type="predicted"/>
<dbReference type="Gene3D" id="3.30.450.20">
    <property type="entry name" value="PAS domain"/>
    <property type="match status" value="1"/>
</dbReference>
<name>A0ABS8U393_9SPHI</name>
<dbReference type="CDD" id="cd00130">
    <property type="entry name" value="PAS"/>
    <property type="match status" value="1"/>
</dbReference>
<dbReference type="RefSeq" id="WP_232177623.1">
    <property type="nucleotide sequence ID" value="NZ_JAJPWV010000003.1"/>
</dbReference>
<evidence type="ECO:0000313" key="3">
    <source>
        <dbReference type="Proteomes" id="UP001199919"/>
    </source>
</evidence>
<dbReference type="Pfam" id="PF00989">
    <property type="entry name" value="PAS"/>
    <property type="match status" value="1"/>
</dbReference>
<dbReference type="EMBL" id="JAJPWV010000003">
    <property type="protein sequence ID" value="MCD8741112.1"/>
    <property type="molecule type" value="Genomic_DNA"/>
</dbReference>
<sequence length="229" mass="26126">MKIALTPQLLGDLIEKGFIYMLASEVFEHDEKEQIILKPVKTQPLVQQLPDGYQTYYRITQEPLQMCCGNTGVTVLVEYEESLTTAGSTPEAPYNDSYFRMSESFFRQVLDSLDDYAVFTTDTRGNVNSWNNGAQKVLGYAENEVLGSSASIFFTTEDVSRDVPARELTTAIENGRAIDERYHVRKDGSKFWGTGLVFPLHDEEEQHRGFTKIMRNLNEEKLSRELNEI</sequence>
<organism evidence="2 3">
    <name type="scientific">Mucilaginibacter roseus</name>
    <dbReference type="NCBI Taxonomy" id="1528868"/>
    <lineage>
        <taxon>Bacteria</taxon>
        <taxon>Pseudomonadati</taxon>
        <taxon>Bacteroidota</taxon>
        <taxon>Sphingobacteriia</taxon>
        <taxon>Sphingobacteriales</taxon>
        <taxon>Sphingobacteriaceae</taxon>
        <taxon>Mucilaginibacter</taxon>
    </lineage>
</organism>
<dbReference type="Proteomes" id="UP001199919">
    <property type="component" value="Unassembled WGS sequence"/>
</dbReference>
<dbReference type="NCBIfam" id="TIGR00229">
    <property type="entry name" value="sensory_box"/>
    <property type="match status" value="1"/>
</dbReference>
<dbReference type="SUPFAM" id="SSF55785">
    <property type="entry name" value="PYP-like sensor domain (PAS domain)"/>
    <property type="match status" value="1"/>
</dbReference>
<accession>A0ABS8U393</accession>
<reference evidence="2 3" key="1">
    <citation type="submission" date="2021-12" db="EMBL/GenBank/DDBJ databases">
        <title>Mucilaginibacter roseus genome.</title>
        <authorList>
            <person name="Ferreira J.R."/>
            <person name="Newman J.D."/>
        </authorList>
    </citation>
    <scope>NUCLEOTIDE SEQUENCE [LARGE SCALE GENOMIC DNA]</scope>
    <source>
        <strain evidence="2 3">LMG 28454</strain>
    </source>
</reference>
<dbReference type="SMART" id="SM00091">
    <property type="entry name" value="PAS"/>
    <property type="match status" value="1"/>
</dbReference>
<gene>
    <name evidence="2" type="ORF">LT679_10910</name>
</gene>
<comment type="caution">
    <text evidence="2">The sequence shown here is derived from an EMBL/GenBank/DDBJ whole genome shotgun (WGS) entry which is preliminary data.</text>
</comment>